<keyword evidence="1" id="KW-0805">Transcription regulation</keyword>
<reference evidence="4 5" key="1">
    <citation type="submission" date="2018-11" db="EMBL/GenBank/DDBJ databases">
        <authorList>
            <person name="Kleinhagauer T."/>
            <person name="Glaeser S.P."/>
            <person name="Spergser J."/>
            <person name="Ruckert C."/>
            <person name="Kaempfer P."/>
            <person name="Busse H.-J."/>
        </authorList>
    </citation>
    <scope>NUCLEOTIDE SEQUENCE [LARGE SCALE GENOMIC DNA]</scope>
    <source>
        <strain evidence="4 5">200CH</strain>
    </source>
</reference>
<keyword evidence="5" id="KW-1185">Reference proteome</keyword>
<evidence type="ECO:0000313" key="4">
    <source>
        <dbReference type="EMBL" id="AZA13153.1"/>
    </source>
</evidence>
<dbReference type="PROSITE" id="PS51257">
    <property type="entry name" value="PROKAR_LIPOPROTEIN"/>
    <property type="match status" value="1"/>
</dbReference>
<keyword evidence="2" id="KW-0804">Transcription</keyword>
<dbReference type="GO" id="GO:0043565">
    <property type="term" value="F:sequence-specific DNA binding"/>
    <property type="evidence" value="ECO:0007669"/>
    <property type="project" value="InterPro"/>
</dbReference>
<dbReference type="RefSeq" id="WP_123926888.1">
    <property type="nucleotide sequence ID" value="NZ_CP033896.1"/>
</dbReference>
<dbReference type="GO" id="GO:0003700">
    <property type="term" value="F:DNA-binding transcription factor activity"/>
    <property type="evidence" value="ECO:0007669"/>
    <property type="project" value="InterPro"/>
</dbReference>
<dbReference type="EMBL" id="CP033896">
    <property type="protein sequence ID" value="AZA13153.1"/>
    <property type="molecule type" value="Genomic_DNA"/>
</dbReference>
<organism evidence="4 5">
    <name type="scientific">Corynebacterium choanae</name>
    <dbReference type="NCBI Taxonomy" id="1862358"/>
    <lineage>
        <taxon>Bacteria</taxon>
        <taxon>Bacillati</taxon>
        <taxon>Actinomycetota</taxon>
        <taxon>Actinomycetes</taxon>
        <taxon>Mycobacteriales</taxon>
        <taxon>Corynebacteriaceae</taxon>
        <taxon>Corynebacterium</taxon>
    </lineage>
</organism>
<dbReference type="InterPro" id="IPR009057">
    <property type="entry name" value="Homeodomain-like_sf"/>
</dbReference>
<dbReference type="OrthoDB" id="2039152at2"/>
<feature type="domain" description="HTH araC/xylS-type" evidence="3">
    <location>
        <begin position="327"/>
        <end position="374"/>
    </location>
</feature>
<gene>
    <name evidence="4" type="primary">ripA1</name>
    <name evidence="4" type="ORF">CCHOA_03720</name>
</gene>
<accession>A0A3G6J5W3</accession>
<evidence type="ECO:0000256" key="1">
    <source>
        <dbReference type="ARBA" id="ARBA00023015"/>
    </source>
</evidence>
<dbReference type="Proteomes" id="UP000269019">
    <property type="component" value="Chromosome"/>
</dbReference>
<name>A0A3G6J5W3_9CORY</name>
<evidence type="ECO:0000313" key="5">
    <source>
        <dbReference type="Proteomes" id="UP000269019"/>
    </source>
</evidence>
<evidence type="ECO:0000256" key="2">
    <source>
        <dbReference type="ARBA" id="ARBA00023163"/>
    </source>
</evidence>
<dbReference type="Gene3D" id="1.10.10.60">
    <property type="entry name" value="Homeodomain-like"/>
    <property type="match status" value="2"/>
</dbReference>
<feature type="domain" description="HTH araC/xylS-type" evidence="3">
    <location>
        <begin position="116"/>
        <end position="213"/>
    </location>
</feature>
<sequence>MVEYQRSLLLYCFAGQACVTVGDQRYQLSSGQLCVTSGPAVQTGDGLILPIWYDTLPEIPTTRVMTLPAAWRYVMVAEFAASLQAPIGAASLSAPIERLLVDPAVAPPMPTAAAAQSVAAQLLDNPACQLSLSDFADQHGLSPRTLQRQFLQSTNLSFSQWRTAARVASAAALLSHGFSVAVTADMVGFQATSSLTRAFHRQTGCAPSLYCAGSSVTFEHIPQIPATAVCAQQAKMDETWWIYRGSATLTSGDYCRFLTRGDLVTLPAESDAHLEVAAGSIALPLGGVAAVDETPDLAAVVARFTPALAVAALQGATGGSVLSIAQRLNSARQMLRAGQAPAQVGQALDFPSVHAFARAFRLVHGTTPRGYQQHHQFVAATSQSVAAG</sequence>
<dbReference type="AlphaFoldDB" id="A0A3G6J5W3"/>
<dbReference type="PANTHER" id="PTHR11019:SF159">
    <property type="entry name" value="TRANSCRIPTIONAL REGULATOR-RELATED"/>
    <property type="match status" value="1"/>
</dbReference>
<proteinExistence type="predicted"/>
<dbReference type="InterPro" id="IPR018060">
    <property type="entry name" value="HTH_AraC"/>
</dbReference>
<dbReference type="SMART" id="SM00342">
    <property type="entry name" value="HTH_ARAC"/>
    <property type="match status" value="2"/>
</dbReference>
<dbReference type="SUPFAM" id="SSF46689">
    <property type="entry name" value="Homeodomain-like"/>
    <property type="match status" value="3"/>
</dbReference>
<dbReference type="PROSITE" id="PS01124">
    <property type="entry name" value="HTH_ARAC_FAMILY_2"/>
    <property type="match status" value="2"/>
</dbReference>
<dbReference type="KEGG" id="ccho:CCHOA_03720"/>
<evidence type="ECO:0000259" key="3">
    <source>
        <dbReference type="PROSITE" id="PS01124"/>
    </source>
</evidence>
<dbReference type="PANTHER" id="PTHR11019">
    <property type="entry name" value="HTH-TYPE TRANSCRIPTIONAL REGULATOR NIMR"/>
    <property type="match status" value="1"/>
</dbReference>
<protein>
    <submittedName>
        <fullName evidence="4">HTH-type transcriptional repressor of iron proteins A</fullName>
    </submittedName>
</protein>
<dbReference type="Pfam" id="PF12833">
    <property type="entry name" value="HTH_18"/>
    <property type="match status" value="1"/>
</dbReference>